<proteinExistence type="predicted"/>
<sequence>YVRVESPFCVDMQIVDLPGFRDFALDKEKQQLADQIDNLVMRFMQDTRNVMLCVEEAGYNQPGDGGKARHHQSPVDISILVKPSGRNKLDKYYRDLTSQNINDWLNGFGDLPENLSKFCMTLPHWKDGEDCPKPFAELREDMNKQDLAELKSKGASEKFMGTIGFNNFTKYMERRIEVMFAQSIGPVLKKLKDLKQQNLEKEESMKDEIENTNPAQIVSTVRDVGMSFAHSLNHVMEGFVRSDAGRLTLEDELRAFQAYEEGQGADFMMLPSEDFACLDDYIDYLRNDIKVPAFDVEINGGAQFRRLMYEVEVFLRFSEIGVETKKKDVIQARGVSMGSVTWRDVIVKLLCTEALIPMKSRIQYAGERIKWFFVSQKDAVINFMLSIKGSADEQMFSGLYTKHVKLMLENEMIKQLVFKTYDDACERQLEQFMELFDNTLASTFSNPWVFLKRASSGLDNLDNSKDDDNSDTSSRQGQDADDDESTDDGLDDIQLPTFEDTKKRIPMEIESRSGIETTLSHWLSTIPMEPQQIDEAVEKVQMLVLKTFSFIRSQIADQIELFSESFFKLPMMRRLEDDMSNIQMTNVDTETYKVRREYLEGEFKNIEDTLASLNECIDKLQGFALKAQAKMSRVSAKK</sequence>
<evidence type="ECO:0000256" key="1">
    <source>
        <dbReference type="SAM" id="MobiDB-lite"/>
    </source>
</evidence>
<feature type="non-terminal residue" evidence="2">
    <location>
        <position position="1"/>
    </location>
</feature>
<dbReference type="AlphaFoldDB" id="A0A7J6LGH8"/>
<comment type="caution">
    <text evidence="2">The sequence shown here is derived from an EMBL/GenBank/DDBJ whole genome shotgun (WGS) entry which is preliminary data.</text>
</comment>
<dbReference type="Gene3D" id="3.40.50.300">
    <property type="entry name" value="P-loop containing nucleotide triphosphate hydrolases"/>
    <property type="match status" value="1"/>
</dbReference>
<reference evidence="2 3" key="1">
    <citation type="submission" date="2020-04" db="EMBL/GenBank/DDBJ databases">
        <title>Perkinsus chesapeaki whole genome sequence.</title>
        <authorList>
            <person name="Bogema D.R."/>
        </authorList>
    </citation>
    <scope>NUCLEOTIDE SEQUENCE [LARGE SCALE GENOMIC DNA]</scope>
    <source>
        <strain evidence="2">ATCC PRA-425</strain>
    </source>
</reference>
<keyword evidence="3" id="KW-1185">Reference proteome</keyword>
<feature type="compositionally biased region" description="Acidic residues" evidence="1">
    <location>
        <begin position="479"/>
        <end position="491"/>
    </location>
</feature>
<evidence type="ECO:0000313" key="2">
    <source>
        <dbReference type="EMBL" id="KAF4657981.1"/>
    </source>
</evidence>
<dbReference type="Proteomes" id="UP000591131">
    <property type="component" value="Unassembled WGS sequence"/>
</dbReference>
<dbReference type="OrthoDB" id="5061070at2759"/>
<organism evidence="2 3">
    <name type="scientific">Perkinsus chesapeaki</name>
    <name type="common">Clam parasite</name>
    <name type="synonym">Perkinsus andrewsi</name>
    <dbReference type="NCBI Taxonomy" id="330153"/>
    <lineage>
        <taxon>Eukaryota</taxon>
        <taxon>Sar</taxon>
        <taxon>Alveolata</taxon>
        <taxon>Perkinsozoa</taxon>
        <taxon>Perkinsea</taxon>
        <taxon>Perkinsida</taxon>
        <taxon>Perkinsidae</taxon>
        <taxon>Perkinsus</taxon>
    </lineage>
</organism>
<name>A0A7J6LGH8_PERCH</name>
<dbReference type="EMBL" id="JAAPAO010000514">
    <property type="protein sequence ID" value="KAF4657981.1"/>
    <property type="molecule type" value="Genomic_DNA"/>
</dbReference>
<gene>
    <name evidence="2" type="ORF">FOL47_008216</name>
</gene>
<accession>A0A7J6LGH8</accession>
<feature type="region of interest" description="Disordered" evidence="1">
    <location>
        <begin position="461"/>
        <end position="497"/>
    </location>
</feature>
<evidence type="ECO:0000313" key="3">
    <source>
        <dbReference type="Proteomes" id="UP000591131"/>
    </source>
</evidence>
<protein>
    <recommendedName>
        <fullName evidence="4">Dynamin- protein</fullName>
    </recommendedName>
</protein>
<evidence type="ECO:0008006" key="4">
    <source>
        <dbReference type="Google" id="ProtNLM"/>
    </source>
</evidence>
<dbReference type="InterPro" id="IPR027417">
    <property type="entry name" value="P-loop_NTPase"/>
</dbReference>